<name>A0A8C0GIJ9_CHEAB</name>
<protein>
    <submittedName>
        <fullName evidence="1">Uncharacterized protein</fullName>
    </submittedName>
</protein>
<reference evidence="1" key="2">
    <citation type="submission" date="2025-09" db="UniProtKB">
        <authorList>
            <consortium name="Ensembl"/>
        </authorList>
    </citation>
    <scope>IDENTIFICATION</scope>
</reference>
<evidence type="ECO:0000313" key="2">
    <source>
        <dbReference type="Proteomes" id="UP000694404"/>
    </source>
</evidence>
<accession>A0A8C0GIJ9</accession>
<organism evidence="1 2">
    <name type="scientific">Chelonoidis abingdonii</name>
    <name type="common">Abingdon island giant tortoise</name>
    <name type="synonym">Testudo abingdonii</name>
    <dbReference type="NCBI Taxonomy" id="106734"/>
    <lineage>
        <taxon>Eukaryota</taxon>
        <taxon>Metazoa</taxon>
        <taxon>Chordata</taxon>
        <taxon>Craniata</taxon>
        <taxon>Vertebrata</taxon>
        <taxon>Euteleostomi</taxon>
        <taxon>Archelosauria</taxon>
        <taxon>Testudinata</taxon>
        <taxon>Testudines</taxon>
        <taxon>Cryptodira</taxon>
        <taxon>Durocryptodira</taxon>
        <taxon>Testudinoidea</taxon>
        <taxon>Testudinidae</taxon>
        <taxon>Chelonoidis</taxon>
    </lineage>
</organism>
<reference evidence="1" key="1">
    <citation type="submission" date="2025-08" db="UniProtKB">
        <authorList>
            <consortium name="Ensembl"/>
        </authorList>
    </citation>
    <scope>IDENTIFICATION</scope>
</reference>
<keyword evidence="2" id="KW-1185">Reference proteome</keyword>
<dbReference type="Ensembl" id="ENSCABT00000008462.1">
    <property type="protein sequence ID" value="ENSCABP00000007737.1"/>
    <property type="gene ID" value="ENSCABG00000005833.1"/>
</dbReference>
<proteinExistence type="predicted"/>
<dbReference type="AlphaFoldDB" id="A0A8C0GIJ9"/>
<evidence type="ECO:0000313" key="1">
    <source>
        <dbReference type="Ensembl" id="ENSCABP00000007737.1"/>
    </source>
</evidence>
<dbReference type="Proteomes" id="UP000694404">
    <property type="component" value="Unplaced"/>
</dbReference>
<sequence length="48" mass="5634">SIANSNSTLVIILSDTDEYQPPVWKSYCKYSNKFLKNIVTKDFHFQCF</sequence>